<dbReference type="EMBL" id="CYTW01000001">
    <property type="protein sequence ID" value="CUJ91251.1"/>
    <property type="molecule type" value="Genomic_DNA"/>
</dbReference>
<dbReference type="SUPFAM" id="SSF48179">
    <property type="entry name" value="6-phosphogluconate dehydrogenase C-terminal domain-like"/>
    <property type="match status" value="1"/>
</dbReference>
<proteinExistence type="predicted"/>
<sequence>MGSRREKTQTLGLIGFGAFGQLAARTLAAHFDIRVCDPARAHTTLPCGRSLRMTTLEDAAGCDVVVLAVPVARLRHLCGVIAPMLRKGALVLDVGSVKVLPVRVMREVLPADVDIVGTHPLFGPQSAASGVQGHKIVVCPVRGDRHRQVAAFLRHLGLQVITDTADAHDRELAVVQGLTHLIAKVLVGLGPLPDRMTTASFDLLREAVDMVRDDPPTVLHAIEVSNPYAATVREAFFTGASELQQRLDM</sequence>
<keyword evidence="1 3" id="KW-0560">Oxidoreductase</keyword>
<dbReference type="Gene3D" id="3.40.50.720">
    <property type="entry name" value="NAD(P)-binding Rossmann-like Domain"/>
    <property type="match status" value="1"/>
</dbReference>
<dbReference type="InterPro" id="IPR003099">
    <property type="entry name" value="Prephen_DH"/>
</dbReference>
<evidence type="ECO:0000313" key="3">
    <source>
        <dbReference type="EMBL" id="CUJ91251.1"/>
    </source>
</evidence>
<dbReference type="PROSITE" id="PS51176">
    <property type="entry name" value="PDH_ADH"/>
    <property type="match status" value="1"/>
</dbReference>
<dbReference type="InterPro" id="IPR050812">
    <property type="entry name" value="Preph/Arog_dehydrog"/>
</dbReference>
<dbReference type="InterPro" id="IPR046826">
    <property type="entry name" value="PDH_N"/>
</dbReference>
<dbReference type="Pfam" id="PF02153">
    <property type="entry name" value="PDH_N"/>
    <property type="match status" value="1"/>
</dbReference>
<evidence type="ECO:0000259" key="2">
    <source>
        <dbReference type="PROSITE" id="PS51176"/>
    </source>
</evidence>
<gene>
    <name evidence="3" type="primary">tyrC_2</name>
    <name evidence="3" type="ORF">PH7735_01345</name>
</gene>
<dbReference type="GO" id="GO:0047794">
    <property type="term" value="F:cyclohexadienyl dehydrogenase activity"/>
    <property type="evidence" value="ECO:0007669"/>
    <property type="project" value="UniProtKB-EC"/>
</dbReference>
<organism evidence="3 4">
    <name type="scientific">Shimia thalassica</name>
    <dbReference type="NCBI Taxonomy" id="1715693"/>
    <lineage>
        <taxon>Bacteria</taxon>
        <taxon>Pseudomonadati</taxon>
        <taxon>Pseudomonadota</taxon>
        <taxon>Alphaproteobacteria</taxon>
        <taxon>Rhodobacterales</taxon>
        <taxon>Roseobacteraceae</taxon>
    </lineage>
</organism>
<dbReference type="PANTHER" id="PTHR21363">
    <property type="entry name" value="PREPHENATE DEHYDROGENASE"/>
    <property type="match status" value="1"/>
</dbReference>
<reference evidence="4" key="1">
    <citation type="submission" date="2015-09" db="EMBL/GenBank/DDBJ databases">
        <authorList>
            <person name="Rodrigo-Torres Lidia"/>
            <person name="Arahal R.David."/>
        </authorList>
    </citation>
    <scope>NUCLEOTIDE SEQUENCE [LARGE SCALE GENOMIC DNA]</scope>
    <source>
        <strain evidence="4">CECT 7735</strain>
    </source>
</reference>
<dbReference type="RefSeq" id="WP_058310484.1">
    <property type="nucleotide sequence ID" value="NZ_CYTW01000001.1"/>
</dbReference>
<dbReference type="GO" id="GO:0004665">
    <property type="term" value="F:prephenate dehydrogenase (NADP+) activity"/>
    <property type="evidence" value="ECO:0007669"/>
    <property type="project" value="InterPro"/>
</dbReference>
<dbReference type="InterPro" id="IPR036291">
    <property type="entry name" value="NAD(P)-bd_dom_sf"/>
</dbReference>
<dbReference type="PANTHER" id="PTHR21363:SF0">
    <property type="entry name" value="PREPHENATE DEHYDROGENASE [NADP(+)]"/>
    <property type="match status" value="1"/>
</dbReference>
<protein>
    <submittedName>
        <fullName evidence="3">Arogenate dehydrogenase</fullName>
        <ecNumber evidence="3">1.3.1.43</ecNumber>
    </submittedName>
</protein>
<evidence type="ECO:0000256" key="1">
    <source>
        <dbReference type="ARBA" id="ARBA00023002"/>
    </source>
</evidence>
<dbReference type="GO" id="GO:0006571">
    <property type="term" value="P:tyrosine biosynthetic process"/>
    <property type="evidence" value="ECO:0007669"/>
    <property type="project" value="InterPro"/>
</dbReference>
<keyword evidence="4" id="KW-1185">Reference proteome</keyword>
<name>A0A0P1I5G8_9RHOB</name>
<dbReference type="SUPFAM" id="SSF51735">
    <property type="entry name" value="NAD(P)-binding Rossmann-fold domains"/>
    <property type="match status" value="1"/>
</dbReference>
<dbReference type="EC" id="1.3.1.43" evidence="3"/>
<dbReference type="STRING" id="1715693.PH7735_01345"/>
<evidence type="ECO:0000313" key="4">
    <source>
        <dbReference type="Proteomes" id="UP000051870"/>
    </source>
</evidence>
<dbReference type="AlphaFoldDB" id="A0A0P1I5G8"/>
<accession>A0A0P1I5G8</accession>
<dbReference type="InterPro" id="IPR008927">
    <property type="entry name" value="6-PGluconate_DH-like_C_sf"/>
</dbReference>
<dbReference type="GO" id="GO:0008977">
    <property type="term" value="F:prephenate dehydrogenase (NAD+) activity"/>
    <property type="evidence" value="ECO:0007669"/>
    <property type="project" value="InterPro"/>
</dbReference>
<dbReference type="GeneID" id="83880401"/>
<dbReference type="GO" id="GO:0070403">
    <property type="term" value="F:NAD+ binding"/>
    <property type="evidence" value="ECO:0007669"/>
    <property type="project" value="InterPro"/>
</dbReference>
<dbReference type="Proteomes" id="UP000051870">
    <property type="component" value="Unassembled WGS sequence"/>
</dbReference>
<feature type="domain" description="Prephenate/arogenate dehydrogenase" evidence="2">
    <location>
        <begin position="9"/>
        <end position="249"/>
    </location>
</feature>